<dbReference type="InterPro" id="IPR017850">
    <property type="entry name" value="Alkaline_phosphatase_core_sf"/>
</dbReference>
<dbReference type="Pfam" id="PF04185">
    <property type="entry name" value="Phosphoesterase"/>
    <property type="match status" value="1"/>
</dbReference>
<organism evidence="6 7">
    <name type="scientific">Corchorus capsularis</name>
    <name type="common">Jute</name>
    <dbReference type="NCBI Taxonomy" id="210143"/>
    <lineage>
        <taxon>Eukaryota</taxon>
        <taxon>Viridiplantae</taxon>
        <taxon>Streptophyta</taxon>
        <taxon>Embryophyta</taxon>
        <taxon>Tracheophyta</taxon>
        <taxon>Spermatophyta</taxon>
        <taxon>Magnoliopsida</taxon>
        <taxon>eudicotyledons</taxon>
        <taxon>Gunneridae</taxon>
        <taxon>Pentapetalae</taxon>
        <taxon>rosids</taxon>
        <taxon>malvids</taxon>
        <taxon>Malvales</taxon>
        <taxon>Malvaceae</taxon>
        <taxon>Grewioideae</taxon>
        <taxon>Apeibeae</taxon>
        <taxon>Corchorus</taxon>
    </lineage>
</organism>
<keyword evidence="4" id="KW-0012">Acyltransferase</keyword>
<dbReference type="OrthoDB" id="671439at2759"/>
<dbReference type="AlphaFoldDB" id="A0A1R3G900"/>
<dbReference type="PANTHER" id="PTHR31623">
    <property type="entry name" value="F21J9.9"/>
    <property type="match status" value="1"/>
</dbReference>
<comment type="caution">
    <text evidence="6">The sequence shown here is derived from an EMBL/GenBank/DDBJ whole genome shotgun (WGS) entry which is preliminary data.</text>
</comment>
<evidence type="ECO:0000256" key="3">
    <source>
        <dbReference type="ARBA" id="ARBA00022801"/>
    </source>
</evidence>
<sequence length="821" mass="93758">MHNFCIDYFEEGVPYIEARVNGYLSNYLRPKEAEKLNHLLPYEPFRYLSNPLLPQLAIQVNIFDCGGIALALCCSHKIIDGSTISAFLRTWATFCRGSNGEILKPDLQEASSQLFPPVDFIPPKVSSSIKSLWFKEGRYKTRTFAFDAEAISNLMFKAKSKNLEHPSRSETLTAFIWKYAMLASRSASGIIKSSLITQAVNLRRILKPKLPDYSIGNLIWFTPSTYDSTKKEIELHELAYLLRQAVENFDTNFLESLQGDEGFKVISEQVNQIAEFALNENVEFYGFSSWLNFGVHEIDFGWGKPNGFRVPEVVTCALNNFTFLKAIGEHKAVEAWVTLDERSMAMLEQDPEFLAFASLNRHYDKNPTLPQLAVQLNMFDCGGIALAMCCFHKIIDASTLSSFLKNWSAFCRGSSYEISHPNLIEASSQLFPACVPSNYSSLINGLWFSGRRKTRRFLFDENAICSLKSKVKSENLEHPTRFQALSAFIWKYAMLASKSASGIFKPSVLANTVNIRPRMEPKLPDYSVGNVFWLTFTPYNSTEKDIELQHLAYLLKEAVGNFNSNFLNPLLGDKGFQVISEQLKMLAEFASQGNGEFFVWKLEERAKLHKPYLACLPWSLKAVTERSSSLGNCLASQTDFTDRSDQHRRCSMSYIYDEHGGFYDHVPTLTGVPSPDDIISPEPYNFKFDRLGCRVLAIMVSPWIERGTDLLDRENRESCRGEREKEEEAQPPDMASDQTLLPNRWSHRLVGYEGLEVVNPEGRTEDAEEEASKGRWKQEVIESRRGKVMLRRSYKFSMQRSMIWYNYLSKHEGWSDSRKKC</sequence>
<evidence type="ECO:0000256" key="5">
    <source>
        <dbReference type="SAM" id="MobiDB-lite"/>
    </source>
</evidence>
<keyword evidence="3" id="KW-0378">Hydrolase</keyword>
<name>A0A1R3G900_COCAP</name>
<dbReference type="Gene3D" id="3.30.559.10">
    <property type="entry name" value="Chloramphenicol acetyltransferase-like domain"/>
    <property type="match status" value="3"/>
</dbReference>
<accession>A0A1R3G900</accession>
<dbReference type="InterPro" id="IPR007312">
    <property type="entry name" value="Phosphoesterase"/>
</dbReference>
<dbReference type="GO" id="GO:0016788">
    <property type="term" value="F:hydrolase activity, acting on ester bonds"/>
    <property type="evidence" value="ECO:0007669"/>
    <property type="project" value="InterPro"/>
</dbReference>
<keyword evidence="2 6" id="KW-0808">Transferase</keyword>
<reference evidence="6 7" key="1">
    <citation type="submission" date="2013-09" db="EMBL/GenBank/DDBJ databases">
        <title>Corchorus capsularis genome sequencing.</title>
        <authorList>
            <person name="Alam M."/>
            <person name="Haque M.S."/>
            <person name="Islam M.S."/>
            <person name="Emdad E.M."/>
            <person name="Islam M.M."/>
            <person name="Ahmed B."/>
            <person name="Halim A."/>
            <person name="Hossen Q.M.M."/>
            <person name="Hossain M.Z."/>
            <person name="Ahmed R."/>
            <person name="Khan M.M."/>
            <person name="Islam R."/>
            <person name="Rashid M.M."/>
            <person name="Khan S.A."/>
            <person name="Rahman M.S."/>
            <person name="Alam M."/>
        </authorList>
    </citation>
    <scope>NUCLEOTIDE SEQUENCE [LARGE SCALE GENOMIC DNA]</scope>
    <source>
        <strain evidence="7">cv. CVL-1</strain>
        <tissue evidence="6">Whole seedling</tissue>
    </source>
</reference>
<dbReference type="Gramene" id="OMO54553">
    <property type="protein sequence ID" value="OMO54553"/>
    <property type="gene ID" value="CCACVL1_27745"/>
</dbReference>
<evidence type="ECO:0000313" key="7">
    <source>
        <dbReference type="Proteomes" id="UP000188268"/>
    </source>
</evidence>
<protein>
    <submittedName>
        <fullName evidence="6">Transferase</fullName>
    </submittedName>
</protein>
<evidence type="ECO:0000256" key="2">
    <source>
        <dbReference type="ARBA" id="ARBA00022679"/>
    </source>
</evidence>
<proteinExistence type="inferred from homology"/>
<gene>
    <name evidence="6" type="ORF">CCACVL1_27745</name>
</gene>
<comment type="similarity">
    <text evidence="1">Belongs to the plant acyltransferase family.</text>
</comment>
<dbReference type="GO" id="GO:0016746">
    <property type="term" value="F:acyltransferase activity"/>
    <property type="evidence" value="ECO:0007669"/>
    <property type="project" value="UniProtKB-KW"/>
</dbReference>
<dbReference type="Proteomes" id="UP000188268">
    <property type="component" value="Unassembled WGS sequence"/>
</dbReference>
<dbReference type="GO" id="GO:0006796">
    <property type="term" value="P:phosphate-containing compound metabolic process"/>
    <property type="evidence" value="ECO:0007669"/>
    <property type="project" value="UniProtKB-ARBA"/>
</dbReference>
<feature type="region of interest" description="Disordered" evidence="5">
    <location>
        <begin position="714"/>
        <end position="740"/>
    </location>
</feature>
<feature type="compositionally biased region" description="Basic and acidic residues" evidence="5">
    <location>
        <begin position="714"/>
        <end position="728"/>
    </location>
</feature>
<dbReference type="SMR" id="A0A1R3G900"/>
<dbReference type="OMA" id="KYAMLAS"/>
<dbReference type="Pfam" id="PF02458">
    <property type="entry name" value="Transferase"/>
    <property type="match status" value="2"/>
</dbReference>
<dbReference type="InterPro" id="IPR023213">
    <property type="entry name" value="CAT-like_dom_sf"/>
</dbReference>
<evidence type="ECO:0000313" key="6">
    <source>
        <dbReference type="EMBL" id="OMO54553.1"/>
    </source>
</evidence>
<dbReference type="EMBL" id="AWWV01014934">
    <property type="protein sequence ID" value="OMO54553.1"/>
    <property type="molecule type" value="Genomic_DNA"/>
</dbReference>
<evidence type="ECO:0000256" key="1">
    <source>
        <dbReference type="ARBA" id="ARBA00009861"/>
    </source>
</evidence>
<keyword evidence="7" id="KW-1185">Reference proteome</keyword>
<dbReference type="Gene3D" id="3.40.720.10">
    <property type="entry name" value="Alkaline Phosphatase, subunit A"/>
    <property type="match status" value="1"/>
</dbReference>
<dbReference type="STRING" id="210143.A0A1R3G900"/>
<evidence type="ECO:0000256" key="4">
    <source>
        <dbReference type="ARBA" id="ARBA00023315"/>
    </source>
</evidence>
<dbReference type="PANTHER" id="PTHR31623:SF36">
    <property type="entry name" value="STEMMADENINE O-ACETYLTRANSFERASE-LIKE"/>
    <property type="match status" value="1"/>
</dbReference>